<name>A0A9X1Y7N5_9PROT</name>
<accession>A0A9X1Y7N5</accession>
<dbReference type="EMBL" id="JALPRX010000048">
    <property type="protein sequence ID" value="MCK8785058.1"/>
    <property type="molecule type" value="Genomic_DNA"/>
</dbReference>
<evidence type="ECO:0000313" key="1">
    <source>
        <dbReference type="EMBL" id="MCK8785058.1"/>
    </source>
</evidence>
<comment type="caution">
    <text evidence="1">The sequence shown here is derived from an EMBL/GenBank/DDBJ whole genome shotgun (WGS) entry which is preliminary data.</text>
</comment>
<gene>
    <name evidence="1" type="ORF">M0638_11750</name>
</gene>
<protein>
    <submittedName>
        <fullName evidence="1">Uncharacterized protein</fullName>
    </submittedName>
</protein>
<evidence type="ECO:0000313" key="2">
    <source>
        <dbReference type="Proteomes" id="UP001139516"/>
    </source>
</evidence>
<reference evidence="1" key="1">
    <citation type="submission" date="2022-04" db="EMBL/GenBank/DDBJ databases">
        <title>Roseomonas acroporae sp. nov., isolated from coral Acropora digitifera.</title>
        <authorList>
            <person name="Sun H."/>
        </authorList>
    </citation>
    <scope>NUCLEOTIDE SEQUENCE</scope>
    <source>
        <strain evidence="1">NAR14</strain>
    </source>
</reference>
<organism evidence="1 2">
    <name type="scientific">Roseomonas acroporae</name>
    <dbReference type="NCBI Taxonomy" id="2937791"/>
    <lineage>
        <taxon>Bacteria</taxon>
        <taxon>Pseudomonadati</taxon>
        <taxon>Pseudomonadota</taxon>
        <taxon>Alphaproteobacteria</taxon>
        <taxon>Acetobacterales</taxon>
        <taxon>Roseomonadaceae</taxon>
        <taxon>Roseomonas</taxon>
    </lineage>
</organism>
<dbReference type="RefSeq" id="WP_248667182.1">
    <property type="nucleotide sequence ID" value="NZ_JALPRX010000048.1"/>
</dbReference>
<dbReference type="AlphaFoldDB" id="A0A9X1Y7N5"/>
<dbReference type="Proteomes" id="UP001139516">
    <property type="component" value="Unassembled WGS sequence"/>
</dbReference>
<proteinExistence type="predicted"/>
<keyword evidence="2" id="KW-1185">Reference proteome</keyword>
<sequence>MKPAPALDPFSLSLFAWQSALVFTVRGMRLWTEPLAAQPQALADLALEKQRAFADGWLAAGMAAMRGAGPADIAAAALDPARRRVALNARRLWR</sequence>